<dbReference type="CDD" id="cd05651">
    <property type="entry name" value="M20_ArgE_DapE-like"/>
    <property type="match status" value="1"/>
</dbReference>
<dbReference type="RefSeq" id="WP_091474779.1">
    <property type="nucleotide sequence ID" value="NZ_FOJT01000003.1"/>
</dbReference>
<keyword evidence="8" id="KW-1185">Reference proteome</keyword>
<dbReference type="InterPro" id="IPR002933">
    <property type="entry name" value="Peptidase_M20"/>
</dbReference>
<evidence type="ECO:0000256" key="4">
    <source>
        <dbReference type="ARBA" id="ARBA00022833"/>
    </source>
</evidence>
<dbReference type="GO" id="GO:0006526">
    <property type="term" value="P:L-arginine biosynthetic process"/>
    <property type="evidence" value="ECO:0007669"/>
    <property type="project" value="TreeGrafter"/>
</dbReference>
<dbReference type="InterPro" id="IPR001261">
    <property type="entry name" value="ArgE/DapE_CS"/>
</dbReference>
<dbReference type="Gene3D" id="3.40.630.10">
    <property type="entry name" value="Zn peptidases"/>
    <property type="match status" value="1"/>
</dbReference>
<proteinExistence type="predicted"/>
<dbReference type="InterPro" id="IPR036264">
    <property type="entry name" value="Bact_exopeptidase_dim_dom"/>
</dbReference>
<name>A0A1I0XAI1_9FLAO</name>
<keyword evidence="2" id="KW-0479">Metal-binding</keyword>
<organism evidence="7 8">
    <name type="scientific">Flavobacterium swingsii</name>
    <dbReference type="NCBI Taxonomy" id="498292"/>
    <lineage>
        <taxon>Bacteria</taxon>
        <taxon>Pseudomonadati</taxon>
        <taxon>Bacteroidota</taxon>
        <taxon>Flavobacteriia</taxon>
        <taxon>Flavobacteriales</taxon>
        <taxon>Flavobacteriaceae</taxon>
        <taxon>Flavobacterium</taxon>
    </lineage>
</organism>
<dbReference type="Gene3D" id="3.30.70.360">
    <property type="match status" value="1"/>
</dbReference>
<evidence type="ECO:0000256" key="1">
    <source>
        <dbReference type="ARBA" id="ARBA00001947"/>
    </source>
</evidence>
<dbReference type="PROSITE" id="PS00758">
    <property type="entry name" value="ARGE_DAPE_CPG2_1"/>
    <property type="match status" value="1"/>
</dbReference>
<dbReference type="EMBL" id="FOJT01000003">
    <property type="protein sequence ID" value="SFA96943.1"/>
    <property type="molecule type" value="Genomic_DNA"/>
</dbReference>
<dbReference type="InterPro" id="IPR050072">
    <property type="entry name" value="Peptidase_M20A"/>
</dbReference>
<keyword evidence="5" id="KW-0170">Cobalt</keyword>
<dbReference type="Pfam" id="PF07687">
    <property type="entry name" value="M20_dimer"/>
    <property type="match status" value="1"/>
</dbReference>
<gene>
    <name evidence="7" type="ORF">SAMN05660845_1083</name>
</gene>
<keyword evidence="4" id="KW-0862">Zinc</keyword>
<accession>A0A1I0XAI1</accession>
<feature type="domain" description="Peptidase M20 dimerisation" evidence="6">
    <location>
        <begin position="166"/>
        <end position="267"/>
    </location>
</feature>
<dbReference type="OrthoDB" id="9792335at2"/>
<evidence type="ECO:0000259" key="6">
    <source>
        <dbReference type="Pfam" id="PF07687"/>
    </source>
</evidence>
<dbReference type="Proteomes" id="UP000199604">
    <property type="component" value="Unassembled WGS sequence"/>
</dbReference>
<dbReference type="Pfam" id="PF01546">
    <property type="entry name" value="Peptidase_M20"/>
    <property type="match status" value="1"/>
</dbReference>
<dbReference type="GO" id="GO:0008777">
    <property type="term" value="F:acetylornithine deacetylase activity"/>
    <property type="evidence" value="ECO:0007669"/>
    <property type="project" value="TreeGrafter"/>
</dbReference>
<evidence type="ECO:0000313" key="7">
    <source>
        <dbReference type="EMBL" id="SFA96943.1"/>
    </source>
</evidence>
<dbReference type="AlphaFoldDB" id="A0A1I0XAI1"/>
<evidence type="ECO:0000313" key="8">
    <source>
        <dbReference type="Proteomes" id="UP000199604"/>
    </source>
</evidence>
<dbReference type="GO" id="GO:0046872">
    <property type="term" value="F:metal ion binding"/>
    <property type="evidence" value="ECO:0007669"/>
    <property type="project" value="UniProtKB-KW"/>
</dbReference>
<reference evidence="8" key="1">
    <citation type="submission" date="2016-10" db="EMBL/GenBank/DDBJ databases">
        <authorList>
            <person name="Varghese N."/>
            <person name="Submissions S."/>
        </authorList>
    </citation>
    <scope>NUCLEOTIDE SEQUENCE [LARGE SCALE GENOMIC DNA]</scope>
    <source>
        <strain evidence="8">DSM 21789</strain>
    </source>
</reference>
<dbReference type="PANTHER" id="PTHR43808">
    <property type="entry name" value="ACETYLORNITHINE DEACETYLASE"/>
    <property type="match status" value="1"/>
</dbReference>
<sequence>MEQLKNEVINLLQQLITIESFSKEEDKTAELIEQFFTQKGIKTNRLLNNVWVKNKFFNESKPTILLNSHHDTVKPNKQYTRNPFSPDIEDGILYGLGSNDAGGPLISLAACFLHFYDNPNLKFNLIYAATAEEEISGNNGVEILLPELGEIYFGIVGEPTKMDIAIAEKGLFVIDCIAHGKSGHAAREEGENAIYKALKDIEWFKNYEFPNESEMFGKVKMTVSIINAGSQHNVVPGKCEFTVDIRTTDKYNNLEVLEIIKQNVSSEVIPRSTRLNPSFVSKDHPLVQAGIEIGRATYASPTTSDQALMPFKTFKMGPGDSARSHTADEFIHINEIKEGIDLYIQLLQTFNQHFDETLAK</sequence>
<evidence type="ECO:0000256" key="5">
    <source>
        <dbReference type="ARBA" id="ARBA00023285"/>
    </source>
</evidence>
<evidence type="ECO:0000256" key="2">
    <source>
        <dbReference type="ARBA" id="ARBA00022723"/>
    </source>
</evidence>
<keyword evidence="3" id="KW-0378">Hydrolase</keyword>
<protein>
    <submittedName>
        <fullName evidence="7">Acetylornithine deacetylase</fullName>
    </submittedName>
</protein>
<dbReference type="STRING" id="498292.SAMN05660845_1083"/>
<evidence type="ECO:0000256" key="3">
    <source>
        <dbReference type="ARBA" id="ARBA00022801"/>
    </source>
</evidence>
<dbReference type="PANTHER" id="PTHR43808:SF31">
    <property type="entry name" value="N-ACETYL-L-CITRULLINE DEACETYLASE"/>
    <property type="match status" value="1"/>
</dbReference>
<dbReference type="InterPro" id="IPR011650">
    <property type="entry name" value="Peptidase_M20_dimer"/>
</dbReference>
<dbReference type="SUPFAM" id="SSF55031">
    <property type="entry name" value="Bacterial exopeptidase dimerisation domain"/>
    <property type="match status" value="1"/>
</dbReference>
<comment type="cofactor">
    <cofactor evidence="1">
        <name>Zn(2+)</name>
        <dbReference type="ChEBI" id="CHEBI:29105"/>
    </cofactor>
</comment>
<dbReference type="SUPFAM" id="SSF53187">
    <property type="entry name" value="Zn-dependent exopeptidases"/>
    <property type="match status" value="1"/>
</dbReference>